<evidence type="ECO:0000313" key="11">
    <source>
        <dbReference type="EMBL" id="KGF98217.1"/>
    </source>
</evidence>
<feature type="domain" description="SIS" evidence="10">
    <location>
        <begin position="488"/>
        <end position="627"/>
    </location>
</feature>
<dbReference type="HAMAP" id="MF_00164">
    <property type="entry name" value="GlmS"/>
    <property type="match status" value="1"/>
</dbReference>
<feature type="active site" description="For Fru-6P isomerization activity" evidence="8">
    <location>
        <position position="632"/>
    </location>
</feature>
<accession>A0A0A2A8I5</accession>
<evidence type="ECO:0000256" key="2">
    <source>
        <dbReference type="ARBA" id="ARBA00012916"/>
    </source>
</evidence>
<dbReference type="InterPro" id="IPR005855">
    <property type="entry name" value="GFAT"/>
</dbReference>
<evidence type="ECO:0000256" key="8">
    <source>
        <dbReference type="HAMAP-Rule" id="MF_00164"/>
    </source>
</evidence>
<dbReference type="InterPro" id="IPR029055">
    <property type="entry name" value="Ntn_hydrolases_N"/>
</dbReference>
<feature type="initiator methionine" description="Removed" evidence="8">
    <location>
        <position position="7"/>
    </location>
</feature>
<evidence type="ECO:0000256" key="4">
    <source>
        <dbReference type="ARBA" id="ARBA00022576"/>
    </source>
</evidence>
<dbReference type="GO" id="GO:0005829">
    <property type="term" value="C:cytosol"/>
    <property type="evidence" value="ECO:0007669"/>
    <property type="project" value="TreeGrafter"/>
</dbReference>
<dbReference type="FunFam" id="3.40.50.10490:FF:000002">
    <property type="entry name" value="Glutamine--fructose-6-phosphate aminotransferase [isomerizing]"/>
    <property type="match status" value="1"/>
</dbReference>
<evidence type="ECO:0000256" key="3">
    <source>
        <dbReference type="ARBA" id="ARBA00016090"/>
    </source>
</evidence>
<comment type="function">
    <text evidence="8">Catalyzes the first step in hexosamine metabolism, converting fructose-6P into glucosamine-6P using glutamine as a nitrogen source.</text>
</comment>
<gene>
    <name evidence="8" type="primary">glmS</name>
    <name evidence="11" type="ORF">EU96_0674</name>
</gene>
<dbReference type="AlphaFoldDB" id="A0A0A2A8I5"/>
<dbReference type="CDD" id="cd00714">
    <property type="entry name" value="GFAT"/>
    <property type="match status" value="1"/>
</dbReference>
<dbReference type="PANTHER" id="PTHR10937:SF0">
    <property type="entry name" value="GLUTAMINE--FRUCTOSE-6-PHOSPHATE TRANSAMINASE (ISOMERIZING)"/>
    <property type="match status" value="1"/>
</dbReference>
<comment type="catalytic activity">
    <reaction evidence="1 8">
        <text>D-fructose 6-phosphate + L-glutamine = D-glucosamine 6-phosphate + L-glutamate</text>
        <dbReference type="Rhea" id="RHEA:13237"/>
        <dbReference type="ChEBI" id="CHEBI:29985"/>
        <dbReference type="ChEBI" id="CHEBI:58359"/>
        <dbReference type="ChEBI" id="CHEBI:58725"/>
        <dbReference type="ChEBI" id="CHEBI:61527"/>
        <dbReference type="EC" id="2.6.1.16"/>
    </reaction>
</comment>
<dbReference type="GO" id="GO:0004360">
    <property type="term" value="F:glutamine-fructose-6-phosphate transaminase (isomerizing) activity"/>
    <property type="evidence" value="ECO:0007669"/>
    <property type="project" value="UniProtKB-UniRule"/>
</dbReference>
<dbReference type="GO" id="GO:0046349">
    <property type="term" value="P:amino sugar biosynthetic process"/>
    <property type="evidence" value="ECO:0007669"/>
    <property type="project" value="UniProtKB-ARBA"/>
</dbReference>
<evidence type="ECO:0000259" key="9">
    <source>
        <dbReference type="PROSITE" id="PS51278"/>
    </source>
</evidence>
<dbReference type="eggNOG" id="COG0449">
    <property type="taxonomic scope" value="Bacteria"/>
</dbReference>
<dbReference type="InterPro" id="IPR046348">
    <property type="entry name" value="SIS_dom_sf"/>
</dbReference>
<comment type="subcellular location">
    <subcellularLocation>
        <location evidence="8">Cytoplasm</location>
    </subcellularLocation>
</comment>
<dbReference type="Pfam" id="PF13522">
    <property type="entry name" value="GATase_6"/>
    <property type="match status" value="1"/>
</dbReference>
<dbReference type="GO" id="GO:0005975">
    <property type="term" value="P:carbohydrate metabolic process"/>
    <property type="evidence" value="ECO:0007669"/>
    <property type="project" value="UniProtKB-UniRule"/>
</dbReference>
<dbReference type="PROSITE" id="PS51464">
    <property type="entry name" value="SIS"/>
    <property type="match status" value="2"/>
</dbReference>
<dbReference type="Gene3D" id="3.60.20.10">
    <property type="entry name" value="Glutamine Phosphoribosylpyrophosphate, subunit 1, domain 1"/>
    <property type="match status" value="1"/>
</dbReference>
<dbReference type="InterPro" id="IPR017932">
    <property type="entry name" value="GATase_2_dom"/>
</dbReference>
<dbReference type="NCBIfam" id="NF001484">
    <property type="entry name" value="PRK00331.1"/>
    <property type="match status" value="1"/>
</dbReference>
<dbReference type="GO" id="GO:0006047">
    <property type="term" value="P:UDP-N-acetylglucosamine metabolic process"/>
    <property type="evidence" value="ECO:0007669"/>
    <property type="project" value="TreeGrafter"/>
</dbReference>
<feature type="domain" description="Glutamine amidotransferase type-2" evidence="9">
    <location>
        <begin position="8"/>
        <end position="236"/>
    </location>
</feature>
<comment type="subunit">
    <text evidence="8">Homodimer.</text>
</comment>
<dbReference type="SUPFAM" id="SSF53697">
    <property type="entry name" value="SIS domain"/>
    <property type="match status" value="1"/>
</dbReference>
<dbReference type="STRING" id="74545.EU96_0674"/>
<comment type="caution">
    <text evidence="11">The sequence shown here is derived from an EMBL/GenBank/DDBJ whole genome shotgun (WGS) entry which is preliminary data.</text>
</comment>
<dbReference type="PROSITE" id="PS51278">
    <property type="entry name" value="GATASE_TYPE_2"/>
    <property type="match status" value="1"/>
</dbReference>
<dbReference type="InterPro" id="IPR035466">
    <property type="entry name" value="GlmS/AgaS_SIS"/>
</dbReference>
<dbReference type="FunFam" id="3.60.20.10:FF:000006">
    <property type="entry name" value="Glutamine--fructose-6-phosphate aminotransferase [isomerizing]"/>
    <property type="match status" value="1"/>
</dbReference>
<feature type="active site" description="Nucleophile; for GATase activity" evidence="8">
    <location>
        <position position="8"/>
    </location>
</feature>
<keyword evidence="6" id="KW-0677">Repeat</keyword>
<dbReference type="NCBIfam" id="TIGR01135">
    <property type="entry name" value="glmS"/>
    <property type="match status" value="1"/>
</dbReference>
<dbReference type="InterPro" id="IPR035490">
    <property type="entry name" value="GlmS/FrlB_SIS"/>
</dbReference>
<proteinExistence type="inferred from homology"/>
<dbReference type="Pfam" id="PF01380">
    <property type="entry name" value="SIS"/>
    <property type="match status" value="2"/>
</dbReference>
<dbReference type="Gene3D" id="3.40.50.10490">
    <property type="entry name" value="Glucose-6-phosphate isomerase like protein, domain 1"/>
    <property type="match status" value="2"/>
</dbReference>
<reference evidence="12" key="1">
    <citation type="journal article" date="2014" name="Sci. Data">
        <title>Genomes of diverse isolates of the marine cyanobacterium Prochlorococcus.</title>
        <authorList>
            <person name="Biller S."/>
            <person name="Berube P."/>
            <person name="Thompson J."/>
            <person name="Kelly L."/>
            <person name="Roggensack S."/>
            <person name="Awad L."/>
            <person name="Roache-Johnson K."/>
            <person name="Ding H."/>
            <person name="Giovannoni S.J."/>
            <person name="Moore L.R."/>
            <person name="Chisholm S.W."/>
        </authorList>
    </citation>
    <scope>NUCLEOTIDE SEQUENCE [LARGE SCALE GENOMIC DNA]</scope>
    <source>
        <strain evidence="12">MIT 9302</strain>
    </source>
</reference>
<evidence type="ECO:0000256" key="1">
    <source>
        <dbReference type="ARBA" id="ARBA00001031"/>
    </source>
</evidence>
<keyword evidence="5 8" id="KW-0808">Transferase</keyword>
<dbReference type="Proteomes" id="UP000030445">
    <property type="component" value="Unassembled WGS sequence"/>
</dbReference>
<dbReference type="EC" id="2.6.1.16" evidence="2 8"/>
<evidence type="ECO:0000256" key="7">
    <source>
        <dbReference type="ARBA" id="ARBA00022962"/>
    </source>
</evidence>
<dbReference type="InterPro" id="IPR001347">
    <property type="entry name" value="SIS_dom"/>
</dbReference>
<feature type="domain" description="SIS" evidence="10">
    <location>
        <begin position="305"/>
        <end position="454"/>
    </location>
</feature>
<keyword evidence="7" id="KW-0315">Glutamine amidotransferase</keyword>
<sequence length="637" mass="70309">MKKSNLMCGIVAVTGYKKALPLLINGLEKLEYRGYDSAGIAIINSETNSIICNKAEGKLKNLKNNLNGENIPGTVGIGHTRWATHGKPVVKNAHPHMDGSGTIAVVQNGIIENFQDLKNKLQKEGIIFNSDTDTEVIPHLIERELKTLSKLNLDNNGSTLLVAVRNVISDLEGSYALAVLWAGAPTSLVVARRQAPLIIGLGEGEFICASDTPAIANFTNIILPMEDEEIALLTPLGIEIYDINNERQYRNPVSLKVSDQIMDKMNFKHYMLKEIYDQPGTAKNWLENYVIHDLEEDQYQINYPFDTKFFESIEKIEIIACGTSKHAAMVGSFLLEQFSGIPTNVFYASEFRYSPPPLLPNTLTIGVTQSGETADTIAAIDMEIKRRSSIEDKKFKPNLIAITNRKESSIGRQVSNIIDICAGIEVGVAATKTFFAQLLSFYGLAIKFAQIKGSQSSEEIGKLITELIKLPPLIEDLLEQHNKSSEKLAHDFFNIKDVIFLGRGINYPIALEGALKLKEISYIHAAGYPAGEMKHGPIALLDKKVPVISIASPDEVFDKVISNAQEAKARDSYLIGIAPECNGTEIFDYLMKVPSSNEWVSPLFNIVPLQLLSYHIAAHRGLDVDQPRNLAKSVTVE</sequence>
<dbReference type="GO" id="GO:0006002">
    <property type="term" value="P:fructose 6-phosphate metabolic process"/>
    <property type="evidence" value="ECO:0007669"/>
    <property type="project" value="TreeGrafter"/>
</dbReference>
<organism evidence="11 12">
    <name type="scientific">Prochlorococcus marinus str. MIT 9302</name>
    <dbReference type="NCBI Taxonomy" id="74545"/>
    <lineage>
        <taxon>Bacteria</taxon>
        <taxon>Bacillati</taxon>
        <taxon>Cyanobacteriota</taxon>
        <taxon>Cyanophyceae</taxon>
        <taxon>Synechococcales</taxon>
        <taxon>Prochlorococcaceae</taxon>
        <taxon>Prochlorococcus</taxon>
    </lineage>
</organism>
<evidence type="ECO:0000256" key="6">
    <source>
        <dbReference type="ARBA" id="ARBA00022737"/>
    </source>
</evidence>
<dbReference type="CDD" id="cd05008">
    <property type="entry name" value="SIS_GlmS_GlmD_1"/>
    <property type="match status" value="1"/>
</dbReference>
<evidence type="ECO:0000256" key="5">
    <source>
        <dbReference type="ARBA" id="ARBA00022679"/>
    </source>
</evidence>
<keyword evidence="8" id="KW-0963">Cytoplasm</keyword>
<dbReference type="GO" id="GO:0006487">
    <property type="term" value="P:protein N-linked glycosylation"/>
    <property type="evidence" value="ECO:0007669"/>
    <property type="project" value="TreeGrafter"/>
</dbReference>
<dbReference type="CDD" id="cd05009">
    <property type="entry name" value="SIS_GlmS_GlmD_2"/>
    <property type="match status" value="1"/>
</dbReference>
<protein>
    <recommendedName>
        <fullName evidence="3 8">Glutamine--fructose-6-phosphate aminotransferase [isomerizing]</fullName>
        <ecNumber evidence="2 8">2.6.1.16</ecNumber>
    </recommendedName>
    <alternativeName>
        <fullName evidence="8">D-fructose-6-phosphate amidotransferase</fullName>
    </alternativeName>
    <alternativeName>
        <fullName evidence="8">GFAT</fullName>
    </alternativeName>
    <alternativeName>
        <fullName evidence="8">Glucosamine-6-phosphate synthase</fullName>
    </alternativeName>
    <alternativeName>
        <fullName evidence="8">Hexosephosphate aminotransferase</fullName>
    </alternativeName>
    <alternativeName>
        <fullName evidence="8">L-glutamine--D-fructose-6-phosphate amidotransferase</fullName>
    </alternativeName>
</protein>
<name>A0A0A2A8I5_PROMR</name>
<dbReference type="EMBL" id="JNAM01000006">
    <property type="protein sequence ID" value="KGF98217.1"/>
    <property type="molecule type" value="Genomic_DNA"/>
</dbReference>
<evidence type="ECO:0000259" key="10">
    <source>
        <dbReference type="PROSITE" id="PS51464"/>
    </source>
</evidence>
<dbReference type="SUPFAM" id="SSF56235">
    <property type="entry name" value="N-terminal nucleophile aminohydrolases (Ntn hydrolases)"/>
    <property type="match status" value="1"/>
</dbReference>
<evidence type="ECO:0000313" key="12">
    <source>
        <dbReference type="Proteomes" id="UP000030445"/>
    </source>
</evidence>
<keyword evidence="4 8" id="KW-0032">Aminotransferase</keyword>
<dbReference type="PANTHER" id="PTHR10937">
    <property type="entry name" value="GLUCOSAMINE--FRUCTOSE-6-PHOSPHATE AMINOTRANSFERASE, ISOMERIZING"/>
    <property type="match status" value="1"/>
</dbReference>
<dbReference type="GO" id="GO:0097367">
    <property type="term" value="F:carbohydrate derivative binding"/>
    <property type="evidence" value="ECO:0007669"/>
    <property type="project" value="InterPro"/>
</dbReference>
<dbReference type="InterPro" id="IPR047084">
    <property type="entry name" value="GFAT_N"/>
</dbReference>